<evidence type="ECO:0000256" key="2">
    <source>
        <dbReference type="PROSITE-ProRule" id="PRU00335"/>
    </source>
</evidence>
<evidence type="ECO:0000313" key="4">
    <source>
        <dbReference type="EMBL" id="WUX40907.1"/>
    </source>
</evidence>
<dbReference type="RefSeq" id="WP_329358749.1">
    <property type="nucleotide sequence ID" value="NZ_CP109490.1"/>
</dbReference>
<dbReference type="SUPFAM" id="SSF46689">
    <property type="entry name" value="Homeodomain-like"/>
    <property type="match status" value="1"/>
</dbReference>
<dbReference type="Proteomes" id="UP001431926">
    <property type="component" value="Chromosome"/>
</dbReference>
<protein>
    <submittedName>
        <fullName evidence="4">TetR/AcrR family transcriptional regulator</fullName>
    </submittedName>
</protein>
<dbReference type="PRINTS" id="PR00455">
    <property type="entry name" value="HTHTETR"/>
</dbReference>
<dbReference type="Gene3D" id="1.10.357.10">
    <property type="entry name" value="Tetracycline Repressor, domain 2"/>
    <property type="match status" value="1"/>
</dbReference>
<dbReference type="InterPro" id="IPR050109">
    <property type="entry name" value="HTH-type_TetR-like_transc_reg"/>
</dbReference>
<reference evidence="4" key="1">
    <citation type="submission" date="2022-10" db="EMBL/GenBank/DDBJ databases">
        <title>The complete genomes of actinobacterial strains from the NBC collection.</title>
        <authorList>
            <person name="Joergensen T.S."/>
            <person name="Alvarez Arevalo M."/>
            <person name="Sterndorff E.B."/>
            <person name="Faurdal D."/>
            <person name="Vuksanovic O."/>
            <person name="Mourched A.-S."/>
            <person name="Charusanti P."/>
            <person name="Shaw S."/>
            <person name="Blin K."/>
            <person name="Weber T."/>
        </authorList>
    </citation>
    <scope>NUCLEOTIDE SEQUENCE</scope>
    <source>
        <strain evidence="4">NBC_01436</strain>
    </source>
</reference>
<proteinExistence type="predicted"/>
<name>A0ABZ1ZTY2_STRAQ</name>
<gene>
    <name evidence="4" type="ORF">OG367_33840</name>
</gene>
<sequence>MATTPTRLSKPARREQLLDTAVAIVRAQGADGLTLVTLAEQAGVSRPIAYDHFGTRPGLLLALHRRLDERHRAAITRALRDAAPGAGEVARVISAAYFACATDMPELNAVSAALKGNPEMEAIQHESTDSYVELMATALLSYSGLAPQALRLRCVGVLGAAETIAAELNRGRATDGEAVAALTGLIVGGLDAGAARDEGPASSSGGGGA</sequence>
<keyword evidence="1 2" id="KW-0238">DNA-binding</keyword>
<dbReference type="PROSITE" id="PS50977">
    <property type="entry name" value="HTH_TETR_2"/>
    <property type="match status" value="1"/>
</dbReference>
<feature type="DNA-binding region" description="H-T-H motif" evidence="2">
    <location>
        <begin position="34"/>
        <end position="53"/>
    </location>
</feature>
<keyword evidence="5" id="KW-1185">Reference proteome</keyword>
<feature type="domain" description="HTH tetR-type" evidence="3">
    <location>
        <begin position="11"/>
        <end position="71"/>
    </location>
</feature>
<dbReference type="InterPro" id="IPR001647">
    <property type="entry name" value="HTH_TetR"/>
</dbReference>
<dbReference type="Pfam" id="PF00440">
    <property type="entry name" value="TetR_N"/>
    <property type="match status" value="1"/>
</dbReference>
<dbReference type="PANTHER" id="PTHR30055">
    <property type="entry name" value="HTH-TYPE TRANSCRIPTIONAL REGULATOR RUTR"/>
    <property type="match status" value="1"/>
</dbReference>
<accession>A0ABZ1ZTY2</accession>
<dbReference type="EMBL" id="CP109491">
    <property type="protein sequence ID" value="WUX40907.1"/>
    <property type="molecule type" value="Genomic_DNA"/>
</dbReference>
<evidence type="ECO:0000259" key="3">
    <source>
        <dbReference type="PROSITE" id="PS50977"/>
    </source>
</evidence>
<dbReference type="InterPro" id="IPR009057">
    <property type="entry name" value="Homeodomain-like_sf"/>
</dbReference>
<dbReference type="PANTHER" id="PTHR30055:SF223">
    <property type="entry name" value="HTH-TYPE TRANSCRIPTIONAL REGULATOR UIDR"/>
    <property type="match status" value="1"/>
</dbReference>
<evidence type="ECO:0000256" key="1">
    <source>
        <dbReference type="ARBA" id="ARBA00023125"/>
    </source>
</evidence>
<organism evidence="4 5">
    <name type="scientific">Streptomyces anulatus</name>
    <name type="common">Streptomyces chrysomallus</name>
    <dbReference type="NCBI Taxonomy" id="1892"/>
    <lineage>
        <taxon>Bacteria</taxon>
        <taxon>Bacillati</taxon>
        <taxon>Actinomycetota</taxon>
        <taxon>Actinomycetes</taxon>
        <taxon>Kitasatosporales</taxon>
        <taxon>Streptomycetaceae</taxon>
        <taxon>Streptomyces</taxon>
    </lineage>
</organism>
<evidence type="ECO:0000313" key="5">
    <source>
        <dbReference type="Proteomes" id="UP001431926"/>
    </source>
</evidence>